<name>A0A8H4L3D1_9HYPO</name>
<accession>A0A8H4L3D1</accession>
<evidence type="ECO:0000256" key="3">
    <source>
        <dbReference type="ARBA" id="ARBA00022692"/>
    </source>
</evidence>
<dbReference type="OrthoDB" id="3900342at2759"/>
<keyword evidence="3 7" id="KW-0812">Transmembrane</keyword>
<keyword evidence="2" id="KW-0813">Transport</keyword>
<keyword evidence="5 7" id="KW-0472">Membrane</keyword>
<evidence type="ECO:0000313" key="9">
    <source>
        <dbReference type="Proteomes" id="UP000554235"/>
    </source>
</evidence>
<evidence type="ECO:0000256" key="1">
    <source>
        <dbReference type="ARBA" id="ARBA00004141"/>
    </source>
</evidence>
<dbReference type="GO" id="GO:0006865">
    <property type="term" value="P:amino acid transport"/>
    <property type="evidence" value="ECO:0007669"/>
    <property type="project" value="InterPro"/>
</dbReference>
<dbReference type="AlphaFoldDB" id="A0A8H4L3D1"/>
<protein>
    <submittedName>
        <fullName evidence="8">Amino acid permease</fullName>
    </submittedName>
</protein>
<dbReference type="PROSITE" id="PS00218">
    <property type="entry name" value="AMINO_ACID_PERMEASE_1"/>
    <property type="match status" value="1"/>
</dbReference>
<dbReference type="EMBL" id="JAADYS010001928">
    <property type="protein sequence ID" value="KAF4460489.1"/>
    <property type="molecule type" value="Genomic_DNA"/>
</dbReference>
<feature type="transmembrane region" description="Helical" evidence="7">
    <location>
        <begin position="46"/>
        <end position="69"/>
    </location>
</feature>
<comment type="subcellular location">
    <subcellularLocation>
        <location evidence="1">Membrane</location>
        <topology evidence="1">Multi-pass membrane protein</topology>
    </subcellularLocation>
</comment>
<dbReference type="Gene3D" id="1.20.1740.10">
    <property type="entry name" value="Amino acid/polyamine transporter I"/>
    <property type="match status" value="1"/>
</dbReference>
<dbReference type="PANTHER" id="PTHR45649">
    <property type="entry name" value="AMINO-ACID PERMEASE BAT1"/>
    <property type="match status" value="1"/>
</dbReference>
<evidence type="ECO:0000256" key="6">
    <source>
        <dbReference type="SAM" id="MobiDB-lite"/>
    </source>
</evidence>
<dbReference type="PANTHER" id="PTHR45649:SF23">
    <property type="entry name" value="TRANSPORTER, PUTATIVE (EUROFUNG)-RELATED"/>
    <property type="match status" value="1"/>
</dbReference>
<evidence type="ECO:0000256" key="4">
    <source>
        <dbReference type="ARBA" id="ARBA00022989"/>
    </source>
</evidence>
<organism evidence="8 9">
    <name type="scientific">Fusarium albosuccineum</name>
    <dbReference type="NCBI Taxonomy" id="1237068"/>
    <lineage>
        <taxon>Eukaryota</taxon>
        <taxon>Fungi</taxon>
        <taxon>Dikarya</taxon>
        <taxon>Ascomycota</taxon>
        <taxon>Pezizomycotina</taxon>
        <taxon>Sordariomycetes</taxon>
        <taxon>Hypocreomycetidae</taxon>
        <taxon>Hypocreales</taxon>
        <taxon>Nectriaceae</taxon>
        <taxon>Fusarium</taxon>
        <taxon>Fusarium decemcellulare species complex</taxon>
    </lineage>
</organism>
<comment type="caution">
    <text evidence="8">The sequence shown here is derived from an EMBL/GenBank/DDBJ whole genome shotgun (WGS) entry which is preliminary data.</text>
</comment>
<dbReference type="GO" id="GO:0022857">
    <property type="term" value="F:transmembrane transporter activity"/>
    <property type="evidence" value="ECO:0007669"/>
    <property type="project" value="UniProtKB-ARBA"/>
</dbReference>
<gene>
    <name evidence="8" type="ORF">FALBO_12723</name>
</gene>
<evidence type="ECO:0000313" key="8">
    <source>
        <dbReference type="EMBL" id="KAF4460489.1"/>
    </source>
</evidence>
<evidence type="ECO:0000256" key="2">
    <source>
        <dbReference type="ARBA" id="ARBA00022448"/>
    </source>
</evidence>
<proteinExistence type="predicted"/>
<keyword evidence="9" id="KW-1185">Reference proteome</keyword>
<feature type="transmembrane region" description="Helical" evidence="7">
    <location>
        <begin position="75"/>
        <end position="95"/>
    </location>
</feature>
<dbReference type="GO" id="GO:0016020">
    <property type="term" value="C:membrane"/>
    <property type="evidence" value="ECO:0007669"/>
    <property type="project" value="UniProtKB-SubCell"/>
</dbReference>
<feature type="region of interest" description="Disordered" evidence="6">
    <location>
        <begin position="1"/>
        <end position="20"/>
    </location>
</feature>
<dbReference type="Proteomes" id="UP000554235">
    <property type="component" value="Unassembled WGS sequence"/>
</dbReference>
<keyword evidence="4 7" id="KW-1133">Transmembrane helix</keyword>
<reference evidence="8 9" key="1">
    <citation type="submission" date="2020-01" db="EMBL/GenBank/DDBJ databases">
        <title>Identification and distribution of gene clusters putatively required for synthesis of sphingolipid metabolism inhibitors in phylogenetically diverse species of the filamentous fungus Fusarium.</title>
        <authorList>
            <person name="Kim H.-S."/>
            <person name="Busman M."/>
            <person name="Brown D.W."/>
            <person name="Divon H."/>
            <person name="Uhlig S."/>
            <person name="Proctor R.H."/>
        </authorList>
    </citation>
    <scope>NUCLEOTIDE SEQUENCE [LARGE SCALE GENOMIC DNA]</scope>
    <source>
        <strain evidence="8 9">NRRL 20459</strain>
    </source>
</reference>
<feature type="compositionally biased region" description="Basic and acidic residues" evidence="6">
    <location>
        <begin position="1"/>
        <end position="11"/>
    </location>
</feature>
<feature type="non-terminal residue" evidence="8">
    <location>
        <position position="105"/>
    </location>
</feature>
<sequence length="105" mass="11080">MATEANEKEQKLGASPGVLEDNTADDLLANLGYKPELNRNRSTLQVAFMAFVLASIPWGLSTTVTYPIIGGGPVNIIWGWVAVSLIILCVSASLGEITSVYPTAG</sequence>
<evidence type="ECO:0000256" key="7">
    <source>
        <dbReference type="SAM" id="Phobius"/>
    </source>
</evidence>
<evidence type="ECO:0000256" key="5">
    <source>
        <dbReference type="ARBA" id="ARBA00023136"/>
    </source>
</evidence>
<dbReference type="InterPro" id="IPR004840">
    <property type="entry name" value="Amino_acid_permease_CS"/>
</dbReference>